<comment type="caution">
    <text evidence="1">The sequence shown here is derived from an EMBL/GenBank/DDBJ whole genome shotgun (WGS) entry which is preliminary data.</text>
</comment>
<evidence type="ECO:0000313" key="2">
    <source>
        <dbReference type="Proteomes" id="UP000585614"/>
    </source>
</evidence>
<dbReference type="Proteomes" id="UP000585614">
    <property type="component" value="Unassembled WGS sequence"/>
</dbReference>
<accession>A0A7J7X5Y7</accession>
<sequence>MVLWSTLKDKATLYLLLVYIVPCVQQACFRSSLMRLILDPLTPVSLFLPSLQSIEGQGFDLRDDPTLFPFIWRCPVLERCLSSRNGTWLLVFGLQKAVTNAIVLCSFSSIRIALDDQRRTETRNRTPGIRFSLGLILEMG</sequence>
<gene>
    <name evidence="1" type="ORF">mRhiFer1_010214</name>
</gene>
<dbReference type="EMBL" id="JACAGC010000009">
    <property type="protein sequence ID" value="KAF6344836.1"/>
    <property type="molecule type" value="Genomic_DNA"/>
</dbReference>
<protein>
    <submittedName>
        <fullName evidence="1">Uncharacterized protein</fullName>
    </submittedName>
</protein>
<name>A0A7J7X5Y7_RHIFE</name>
<dbReference type="AlphaFoldDB" id="A0A7J7X5Y7"/>
<evidence type="ECO:0000313" key="1">
    <source>
        <dbReference type="EMBL" id="KAF6344836.1"/>
    </source>
</evidence>
<organism evidence="1 2">
    <name type="scientific">Rhinolophus ferrumequinum</name>
    <name type="common">Greater horseshoe bat</name>
    <dbReference type="NCBI Taxonomy" id="59479"/>
    <lineage>
        <taxon>Eukaryota</taxon>
        <taxon>Metazoa</taxon>
        <taxon>Chordata</taxon>
        <taxon>Craniata</taxon>
        <taxon>Vertebrata</taxon>
        <taxon>Euteleostomi</taxon>
        <taxon>Mammalia</taxon>
        <taxon>Eutheria</taxon>
        <taxon>Laurasiatheria</taxon>
        <taxon>Chiroptera</taxon>
        <taxon>Yinpterochiroptera</taxon>
        <taxon>Rhinolophoidea</taxon>
        <taxon>Rhinolophidae</taxon>
        <taxon>Rhinolophinae</taxon>
        <taxon>Rhinolophus</taxon>
    </lineage>
</organism>
<reference evidence="1 2" key="1">
    <citation type="journal article" date="2020" name="Nature">
        <title>Six reference-quality genomes reveal evolution of bat adaptations.</title>
        <authorList>
            <person name="Jebb D."/>
            <person name="Huang Z."/>
            <person name="Pippel M."/>
            <person name="Hughes G.M."/>
            <person name="Lavrichenko K."/>
            <person name="Devanna P."/>
            <person name="Winkler S."/>
            <person name="Jermiin L.S."/>
            <person name="Skirmuntt E.C."/>
            <person name="Katzourakis A."/>
            <person name="Burkitt-Gray L."/>
            <person name="Ray D.A."/>
            <person name="Sullivan K.A.M."/>
            <person name="Roscito J.G."/>
            <person name="Kirilenko B.M."/>
            <person name="Davalos L.M."/>
            <person name="Corthals A.P."/>
            <person name="Power M.L."/>
            <person name="Jones G."/>
            <person name="Ransome R.D."/>
            <person name="Dechmann D.K.N."/>
            <person name="Locatelli A.G."/>
            <person name="Puechmaille S.J."/>
            <person name="Fedrigo O."/>
            <person name="Jarvis E.D."/>
            <person name="Hiller M."/>
            <person name="Vernes S.C."/>
            <person name="Myers E.W."/>
            <person name="Teeling E.C."/>
        </authorList>
    </citation>
    <scope>NUCLEOTIDE SEQUENCE [LARGE SCALE GENOMIC DNA]</scope>
    <source>
        <strain evidence="1">MRhiFer1</strain>
        <tissue evidence="1">Lung</tissue>
    </source>
</reference>
<proteinExistence type="predicted"/>